<protein>
    <submittedName>
        <fullName evidence="1">Uncharacterized protein</fullName>
    </submittedName>
</protein>
<comment type="caution">
    <text evidence="1">The sequence shown here is derived from an EMBL/GenBank/DDBJ whole genome shotgun (WGS) entry which is preliminary data.</text>
</comment>
<reference evidence="1" key="2">
    <citation type="submission" date="2016-07" db="EMBL/GenBank/DDBJ databases">
        <authorList>
            <person name="Wan K."/>
            <person name="Booth B."/>
            <person name="Spirohn K."/>
            <person name="Hao T."/>
            <person name="Hu Y."/>
            <person name="Calderwood M."/>
            <person name="Hill D."/>
            <person name="Mohr S."/>
            <person name="Vidal M."/>
            <person name="Celniker S."/>
            <person name="Perrimon N."/>
        </authorList>
    </citation>
    <scope>NUCLEOTIDE SEQUENCE</scope>
    <source>
        <strain evidence="1">10N.222.48.A2</strain>
    </source>
</reference>
<dbReference type="RefSeq" id="WP_102257398.1">
    <property type="nucleotide sequence ID" value="NZ_MDBG01000002.1"/>
</dbReference>
<sequence length="97" mass="10983">MSHFSATVQLVHFDSSQYKSFSRALQAGAVHTPSKRVVAWTIESNDSSELQDIASMYRDFCSDKKTFGFVTYQDAFFQLDELDNMLSYLDMAFSTAA</sequence>
<dbReference type="EMBL" id="MDBP01000014">
    <property type="protein sequence ID" value="PMP17750.1"/>
    <property type="molecule type" value="Genomic_DNA"/>
</dbReference>
<accession>A0A2N7NN85</accession>
<dbReference type="Proteomes" id="UP000235579">
    <property type="component" value="Unassembled WGS sequence"/>
</dbReference>
<proteinExistence type="predicted"/>
<evidence type="ECO:0000313" key="4">
    <source>
        <dbReference type="Proteomes" id="UP000308018"/>
    </source>
</evidence>
<name>A0A2N7NN85_9VIBR</name>
<organism evidence="1 3">
    <name type="scientific">Vibrio tasmaniensis</name>
    <dbReference type="NCBI Taxonomy" id="212663"/>
    <lineage>
        <taxon>Bacteria</taxon>
        <taxon>Pseudomonadati</taxon>
        <taxon>Pseudomonadota</taxon>
        <taxon>Gammaproteobacteria</taxon>
        <taxon>Vibrionales</taxon>
        <taxon>Vibrionaceae</taxon>
        <taxon>Vibrio</taxon>
    </lineage>
</organism>
<reference evidence="3" key="1">
    <citation type="submission" date="2016-07" db="EMBL/GenBank/DDBJ databases">
        <title>Nontailed viruses are major unrecognized killers of bacteria in the ocean.</title>
        <authorList>
            <person name="Kauffman K."/>
            <person name="Hussain F."/>
            <person name="Yang J."/>
            <person name="Arevalo P."/>
            <person name="Brown J."/>
            <person name="Cutler M."/>
            <person name="Kelly L."/>
            <person name="Polz M.F."/>
        </authorList>
    </citation>
    <scope>NUCLEOTIDE SEQUENCE [LARGE SCALE GENOMIC DNA]</scope>
    <source>
        <strain evidence="3">10N.222.48.A2</strain>
    </source>
</reference>
<evidence type="ECO:0000313" key="3">
    <source>
        <dbReference type="Proteomes" id="UP000235579"/>
    </source>
</evidence>
<reference evidence="1" key="3">
    <citation type="journal article" date="2018" name="Nature">
        <title>A major lineage of non-tailed dsDNA viruses as unrecognized killers of marine bacteria.</title>
        <authorList>
            <person name="Kauffman K.M."/>
            <person name="Hussain F.A."/>
            <person name="Yang J."/>
            <person name="Arevalo P."/>
            <person name="Brown J.M."/>
            <person name="Chang W.K."/>
            <person name="VanInsberghe D."/>
            <person name="Elsherbini J."/>
            <person name="Sharma R.S."/>
            <person name="Cutler M.B."/>
            <person name="Kelly L."/>
            <person name="Polz M.F."/>
        </authorList>
    </citation>
    <scope>NUCLEOTIDE SEQUENCE</scope>
    <source>
        <strain evidence="1">10N.222.48.A2</strain>
    </source>
</reference>
<gene>
    <name evidence="1" type="ORF">BCS92_04920</name>
    <name evidence="2" type="ORF">FC057_22640</name>
</gene>
<evidence type="ECO:0000313" key="1">
    <source>
        <dbReference type="EMBL" id="PMP17750.1"/>
    </source>
</evidence>
<evidence type="ECO:0000313" key="2">
    <source>
        <dbReference type="EMBL" id="TKG27989.1"/>
    </source>
</evidence>
<reference evidence="2 4" key="4">
    <citation type="submission" date="2019-04" db="EMBL/GenBank/DDBJ databases">
        <title>A reverse ecology approach based on a biological definition of microbial populations.</title>
        <authorList>
            <person name="Arevalo P."/>
            <person name="Vaninsberghe D."/>
            <person name="Elsherbini J."/>
            <person name="Gore J."/>
            <person name="Polz M."/>
        </authorList>
    </citation>
    <scope>NUCLEOTIDE SEQUENCE [LARGE SCALE GENOMIC DNA]</scope>
    <source>
        <strain evidence="2 4">10N.222.45.A8</strain>
    </source>
</reference>
<dbReference type="Proteomes" id="UP000308018">
    <property type="component" value="Unassembled WGS sequence"/>
</dbReference>
<dbReference type="EMBL" id="SYVV01000043">
    <property type="protein sequence ID" value="TKG27989.1"/>
    <property type="molecule type" value="Genomic_DNA"/>
</dbReference>
<dbReference type="AlphaFoldDB" id="A0A2N7NN85"/>